<dbReference type="Proteomes" id="UP000061603">
    <property type="component" value="Chromosome"/>
</dbReference>
<evidence type="ECO:0000259" key="2">
    <source>
        <dbReference type="SMART" id="SM00867"/>
    </source>
</evidence>
<feature type="signal peptide" evidence="1">
    <location>
        <begin position="1"/>
        <end position="25"/>
    </location>
</feature>
<evidence type="ECO:0000313" key="4">
    <source>
        <dbReference type="Proteomes" id="UP000061603"/>
    </source>
</evidence>
<feature type="domain" description="Lipid/polyisoprenoid-binding YceI-like" evidence="2">
    <location>
        <begin position="27"/>
        <end position="190"/>
    </location>
</feature>
<dbReference type="PANTHER" id="PTHR34406">
    <property type="entry name" value="PROTEIN YCEI"/>
    <property type="match status" value="1"/>
</dbReference>
<dbReference type="InterPro" id="IPR007372">
    <property type="entry name" value="Lipid/polyisoprenoid-bd_YceI"/>
</dbReference>
<dbReference type="KEGG" id="rbu:PG1C_04430"/>
<dbReference type="InterPro" id="IPR036761">
    <property type="entry name" value="TTHA0802/YceI-like_sf"/>
</dbReference>
<dbReference type="AlphaFoldDB" id="A0A0C5J851"/>
<proteinExistence type="predicted"/>
<keyword evidence="4" id="KW-1185">Reference proteome</keyword>
<keyword evidence="1" id="KW-0732">Signal</keyword>
<dbReference type="SUPFAM" id="SSF101874">
    <property type="entry name" value="YceI-like"/>
    <property type="match status" value="1"/>
</dbReference>
<dbReference type="EMBL" id="CP010554">
    <property type="protein sequence ID" value="AJP47918.1"/>
    <property type="molecule type" value="Genomic_DNA"/>
</dbReference>
<dbReference type="STRING" id="1565605.PG1C_04430"/>
<accession>A0A0C5J851</accession>
<feature type="chain" id="PRO_5002189565" description="Lipid/polyisoprenoid-binding YceI-like domain-containing protein" evidence="1">
    <location>
        <begin position="26"/>
        <end position="197"/>
    </location>
</feature>
<organism evidence="3 4">
    <name type="scientific">Rugosibacter aromaticivorans</name>
    <dbReference type="NCBI Taxonomy" id="1565605"/>
    <lineage>
        <taxon>Bacteria</taxon>
        <taxon>Pseudomonadati</taxon>
        <taxon>Pseudomonadota</taxon>
        <taxon>Betaproteobacteria</taxon>
        <taxon>Nitrosomonadales</taxon>
        <taxon>Sterolibacteriaceae</taxon>
        <taxon>Rugosibacter</taxon>
    </lineage>
</organism>
<evidence type="ECO:0000313" key="3">
    <source>
        <dbReference type="EMBL" id="AJP47918.1"/>
    </source>
</evidence>
<dbReference type="Gene3D" id="2.40.128.110">
    <property type="entry name" value="Lipid/polyisoprenoid-binding, YceI-like"/>
    <property type="match status" value="1"/>
</dbReference>
<dbReference type="PATRIC" id="fig|1565605.3.peg.932"/>
<dbReference type="SMART" id="SM00867">
    <property type="entry name" value="YceI"/>
    <property type="match status" value="1"/>
</dbReference>
<name>A0A0C5J851_9PROT</name>
<dbReference type="HOGENOM" id="CLU_071003_1_2_4"/>
<evidence type="ECO:0000256" key="1">
    <source>
        <dbReference type="SAM" id="SignalP"/>
    </source>
</evidence>
<dbReference type="RefSeq" id="WP_202636214.1">
    <property type="nucleotide sequence ID" value="NZ_CP010554.1"/>
</dbReference>
<gene>
    <name evidence="3" type="ORF">PG1C_04430</name>
</gene>
<dbReference type="PANTHER" id="PTHR34406:SF2">
    <property type="entry name" value="PERIPLASMIC PROTEIN"/>
    <property type="match status" value="1"/>
</dbReference>
<reference evidence="3 4" key="1">
    <citation type="journal article" date="2015" name="Genome Announc.">
        <title>Complete Genome Sequence of a Novel Bacterium within the Family Rhodocyclaceae That Degrades Polycyclic Aromatic Hydrocarbons.</title>
        <authorList>
            <person name="Singleton D.R."/>
            <person name="Dickey A.N."/>
            <person name="Scholl E.H."/>
            <person name="Wright F.A."/>
            <person name="Aitken M.D."/>
        </authorList>
    </citation>
    <scope>NUCLEOTIDE SEQUENCE [LARGE SCALE GENOMIC DNA]</scope>
    <source>
        <strain evidence="4">PG1-Ca6</strain>
    </source>
</reference>
<sequence length="197" mass="21642">MKTSLLFKAVLQASAVFALTGAAHAETYTVDSRHTFPVFEVEHFTFSIQRGRFNKTAGTIQYDATSRKVSADITIDAASIDMGLDEWSKHMRGENFLNTDKFPTIHFVIPEFQLSDIVKVNFIPGDLTLLGVTKPVTLAVQVSCGKHPMLPREVCGANIETTIKRSDFGMNYGLPGIGDEVNIIAPVEALKVVKDSH</sequence>
<dbReference type="Pfam" id="PF04264">
    <property type="entry name" value="YceI"/>
    <property type="match status" value="1"/>
</dbReference>
<protein>
    <recommendedName>
        <fullName evidence="2">Lipid/polyisoprenoid-binding YceI-like domain-containing protein</fullName>
    </recommendedName>
</protein>